<feature type="transmembrane region" description="Helical" evidence="1">
    <location>
        <begin position="46"/>
        <end position="64"/>
    </location>
</feature>
<organism evidence="2 3">
    <name type="scientific">Pristionchus mayeri</name>
    <dbReference type="NCBI Taxonomy" id="1317129"/>
    <lineage>
        <taxon>Eukaryota</taxon>
        <taxon>Metazoa</taxon>
        <taxon>Ecdysozoa</taxon>
        <taxon>Nematoda</taxon>
        <taxon>Chromadorea</taxon>
        <taxon>Rhabditida</taxon>
        <taxon>Rhabditina</taxon>
        <taxon>Diplogasteromorpha</taxon>
        <taxon>Diplogasteroidea</taxon>
        <taxon>Neodiplogasteridae</taxon>
        <taxon>Pristionchus</taxon>
    </lineage>
</organism>
<keyword evidence="1" id="KW-0812">Transmembrane</keyword>
<keyword evidence="3" id="KW-1185">Reference proteome</keyword>
<proteinExistence type="predicted"/>
<evidence type="ECO:0008006" key="4">
    <source>
        <dbReference type="Google" id="ProtNLM"/>
    </source>
</evidence>
<keyword evidence="1" id="KW-1133">Transmembrane helix</keyword>
<evidence type="ECO:0000256" key="1">
    <source>
        <dbReference type="SAM" id="Phobius"/>
    </source>
</evidence>
<dbReference type="EMBL" id="BTRK01000005">
    <property type="protein sequence ID" value="GMR51449.1"/>
    <property type="molecule type" value="Genomic_DNA"/>
</dbReference>
<name>A0AAN5I4P8_9BILA</name>
<protein>
    <recommendedName>
        <fullName evidence="4">G protein-coupled receptor</fullName>
    </recommendedName>
</protein>
<feature type="non-terminal residue" evidence="2">
    <location>
        <position position="1"/>
    </location>
</feature>
<sequence length="109" mass="12775">ISFAVSLIVSPPFFIIMVIMFFQIFYYLRVGMVNRSETTRKHQKRAAVTVLLMVISFPDIPLILRENLYIQTTFRQWFPAFSSAFPSTVPSYRFLNELYHSLNSSRALE</sequence>
<evidence type="ECO:0000313" key="2">
    <source>
        <dbReference type="EMBL" id="GMR51449.1"/>
    </source>
</evidence>
<reference evidence="3" key="1">
    <citation type="submission" date="2022-10" db="EMBL/GenBank/DDBJ databases">
        <title>Genome assembly of Pristionchus species.</title>
        <authorList>
            <person name="Yoshida K."/>
            <person name="Sommer R.J."/>
        </authorList>
    </citation>
    <scope>NUCLEOTIDE SEQUENCE [LARGE SCALE GENOMIC DNA]</scope>
    <source>
        <strain evidence="3">RS5460</strain>
    </source>
</reference>
<dbReference type="Proteomes" id="UP001328107">
    <property type="component" value="Unassembled WGS sequence"/>
</dbReference>
<feature type="transmembrane region" description="Helical" evidence="1">
    <location>
        <begin position="6"/>
        <end position="26"/>
    </location>
</feature>
<dbReference type="AlphaFoldDB" id="A0AAN5I4P8"/>
<gene>
    <name evidence="2" type="ORF">PMAYCL1PPCAC_21644</name>
</gene>
<comment type="caution">
    <text evidence="2">The sequence shown here is derived from an EMBL/GenBank/DDBJ whole genome shotgun (WGS) entry which is preliminary data.</text>
</comment>
<keyword evidence="1" id="KW-0472">Membrane</keyword>
<accession>A0AAN5I4P8</accession>
<evidence type="ECO:0000313" key="3">
    <source>
        <dbReference type="Proteomes" id="UP001328107"/>
    </source>
</evidence>